<dbReference type="InterPro" id="IPR045335">
    <property type="entry name" value="FtsQ_C_sf"/>
</dbReference>
<keyword evidence="5 9" id="KW-0812">Transmembrane</keyword>
<name>A0A2S0MAU4_9BURK</name>
<dbReference type="InterPro" id="IPR034746">
    <property type="entry name" value="POTRA"/>
</dbReference>
<dbReference type="EMBL" id="CP027666">
    <property type="protein sequence ID" value="AVO32853.1"/>
    <property type="molecule type" value="Genomic_DNA"/>
</dbReference>
<gene>
    <name evidence="9" type="primary">ftsQ</name>
    <name evidence="11" type="ORF">C6570_00190</name>
</gene>
<evidence type="ECO:0000256" key="8">
    <source>
        <dbReference type="ARBA" id="ARBA00023306"/>
    </source>
</evidence>
<keyword evidence="4 9" id="KW-0132">Cell division</keyword>
<evidence type="ECO:0000259" key="10">
    <source>
        <dbReference type="PROSITE" id="PS51779"/>
    </source>
</evidence>
<comment type="function">
    <text evidence="9">Essential cell division protein. May link together the upstream cell division proteins, which are predominantly cytoplasmic, with the downstream cell division proteins, which are predominantly periplasmic. May control correct divisome assembly.</text>
</comment>
<evidence type="ECO:0000256" key="9">
    <source>
        <dbReference type="HAMAP-Rule" id="MF_00911"/>
    </source>
</evidence>
<comment type="subunit">
    <text evidence="9">Part of a complex composed of FtsB, FtsL and FtsQ.</text>
</comment>
<feature type="domain" description="POTRA" evidence="10">
    <location>
        <begin position="43"/>
        <end position="112"/>
    </location>
</feature>
<dbReference type="PANTHER" id="PTHR35851">
    <property type="entry name" value="CELL DIVISION PROTEIN FTSQ"/>
    <property type="match status" value="1"/>
</dbReference>
<dbReference type="GO" id="GO:0043093">
    <property type="term" value="P:FtsZ-dependent cytokinesis"/>
    <property type="evidence" value="ECO:0007669"/>
    <property type="project" value="UniProtKB-UniRule"/>
</dbReference>
<accession>A0A2S0MAU4</accession>
<dbReference type="InterPro" id="IPR013685">
    <property type="entry name" value="POTRA_FtsQ_type"/>
</dbReference>
<dbReference type="AlphaFoldDB" id="A0A2S0MAU4"/>
<dbReference type="PANTHER" id="PTHR35851:SF1">
    <property type="entry name" value="CELL DIVISION PROTEIN FTSQ"/>
    <property type="match status" value="1"/>
</dbReference>
<dbReference type="Gene3D" id="3.40.50.11690">
    <property type="entry name" value="Cell division protein FtsQ/DivIB"/>
    <property type="match status" value="1"/>
</dbReference>
<evidence type="ECO:0000256" key="3">
    <source>
        <dbReference type="ARBA" id="ARBA00022519"/>
    </source>
</evidence>
<keyword evidence="7 9" id="KW-0472">Membrane</keyword>
<feature type="transmembrane region" description="Helical" evidence="9">
    <location>
        <begin position="20"/>
        <end position="38"/>
    </location>
</feature>
<dbReference type="HAMAP" id="MF_00911">
    <property type="entry name" value="FtsQ_subfam"/>
    <property type="match status" value="1"/>
</dbReference>
<evidence type="ECO:0000256" key="1">
    <source>
        <dbReference type="ARBA" id="ARBA00004370"/>
    </source>
</evidence>
<evidence type="ECO:0000256" key="6">
    <source>
        <dbReference type="ARBA" id="ARBA00022989"/>
    </source>
</evidence>
<evidence type="ECO:0000313" key="12">
    <source>
        <dbReference type="Proteomes" id="UP000239709"/>
    </source>
</evidence>
<keyword evidence="3 9" id="KW-0997">Cell inner membrane</keyword>
<dbReference type="Pfam" id="PF08478">
    <property type="entry name" value="POTRA_1"/>
    <property type="match status" value="1"/>
</dbReference>
<sequence>MNPAMPAPLDVRLMNLTTSLLVTGFVLACLAAGVWWVLRNPAFSIGQITVGGDTTHNSAASLRASVAPKLTGNFFTLDLSAAQAAFQSAPWVRKAMVQREFPNQLYITLQEHVPVAHWGEGDSELVNQHGEVFEVGDSGADEGRIPRLQGPEGQAPVVLDMLRQLEPLVAPLDAHISALTLQARGNWVATLNRGAVIDLGHGTPQELAGRVNQFVGTVKEVTARHQRTLDSVESADLRHAGGYALRMRGVTTVRGDAVPTAPTVRR</sequence>
<dbReference type="GO" id="GO:0090529">
    <property type="term" value="P:cell septum assembly"/>
    <property type="evidence" value="ECO:0007669"/>
    <property type="project" value="InterPro"/>
</dbReference>
<evidence type="ECO:0000256" key="5">
    <source>
        <dbReference type="ARBA" id="ARBA00022692"/>
    </source>
</evidence>
<dbReference type="GO" id="GO:0005886">
    <property type="term" value="C:plasma membrane"/>
    <property type="evidence" value="ECO:0007669"/>
    <property type="project" value="UniProtKB-SubCell"/>
</dbReference>
<dbReference type="KEGG" id="otk:C6570_00190"/>
<keyword evidence="8 9" id="KW-0131">Cell cycle</keyword>
<dbReference type="InterPro" id="IPR026579">
    <property type="entry name" value="FtsQ"/>
</dbReference>
<proteinExistence type="inferred from homology"/>
<dbReference type="Gene3D" id="3.10.20.310">
    <property type="entry name" value="membrane protein fhac"/>
    <property type="match status" value="1"/>
</dbReference>
<organism evidence="11 12">
    <name type="scientific">Ottowia oryzae</name>
    <dbReference type="NCBI Taxonomy" id="2109914"/>
    <lineage>
        <taxon>Bacteria</taxon>
        <taxon>Pseudomonadati</taxon>
        <taxon>Pseudomonadota</taxon>
        <taxon>Betaproteobacteria</taxon>
        <taxon>Burkholderiales</taxon>
        <taxon>Comamonadaceae</taxon>
        <taxon>Ottowia</taxon>
    </lineage>
</organism>
<keyword evidence="12" id="KW-1185">Reference proteome</keyword>
<dbReference type="Proteomes" id="UP000239709">
    <property type="component" value="Chromosome"/>
</dbReference>
<protein>
    <recommendedName>
        <fullName evidence="9">Cell division protein FtsQ</fullName>
    </recommendedName>
</protein>
<evidence type="ECO:0000256" key="4">
    <source>
        <dbReference type="ARBA" id="ARBA00022618"/>
    </source>
</evidence>
<dbReference type="GO" id="GO:0032153">
    <property type="term" value="C:cell division site"/>
    <property type="evidence" value="ECO:0007669"/>
    <property type="project" value="UniProtKB-UniRule"/>
</dbReference>
<dbReference type="InterPro" id="IPR005548">
    <property type="entry name" value="Cell_div_FtsQ/DivIB_C"/>
</dbReference>
<evidence type="ECO:0000313" key="11">
    <source>
        <dbReference type="EMBL" id="AVO32853.1"/>
    </source>
</evidence>
<evidence type="ECO:0000256" key="2">
    <source>
        <dbReference type="ARBA" id="ARBA00022475"/>
    </source>
</evidence>
<dbReference type="PROSITE" id="PS51779">
    <property type="entry name" value="POTRA"/>
    <property type="match status" value="1"/>
</dbReference>
<keyword evidence="6 9" id="KW-1133">Transmembrane helix</keyword>
<comment type="subcellular location">
    <subcellularLocation>
        <location evidence="9">Cell inner membrane</location>
        <topology evidence="9">Single-pass type II membrane protein</topology>
    </subcellularLocation>
    <subcellularLocation>
        <location evidence="1">Membrane</location>
    </subcellularLocation>
    <text evidence="9">Localizes to the division septum.</text>
</comment>
<keyword evidence="2 9" id="KW-1003">Cell membrane</keyword>
<evidence type="ECO:0000256" key="7">
    <source>
        <dbReference type="ARBA" id="ARBA00023136"/>
    </source>
</evidence>
<dbReference type="Pfam" id="PF03799">
    <property type="entry name" value="FtsQ_DivIB_C"/>
    <property type="match status" value="1"/>
</dbReference>
<comment type="similarity">
    <text evidence="9">Belongs to the FtsQ/DivIB family. FtsQ subfamily.</text>
</comment>
<reference evidence="11 12" key="1">
    <citation type="submission" date="2018-03" db="EMBL/GenBank/DDBJ databases">
        <title>Genome sequencing of Ottowia sp.</title>
        <authorList>
            <person name="Kim S.-J."/>
            <person name="Heo J."/>
            <person name="Kwon S.-W."/>
        </authorList>
    </citation>
    <scope>NUCLEOTIDE SEQUENCE [LARGE SCALE GENOMIC DNA]</scope>
    <source>
        <strain evidence="11 12">KADR8-3</strain>
    </source>
</reference>
<dbReference type="OrthoDB" id="9790370at2"/>